<dbReference type="GO" id="GO:0004781">
    <property type="term" value="F:sulfate adenylyltransferase (ATP) activity"/>
    <property type="evidence" value="ECO:0007669"/>
    <property type="project" value="InterPro"/>
</dbReference>
<dbReference type="SUPFAM" id="SSF52374">
    <property type="entry name" value="Nucleotidylyl transferase"/>
    <property type="match status" value="1"/>
</dbReference>
<evidence type="ECO:0000259" key="3">
    <source>
        <dbReference type="Pfam" id="PF14306"/>
    </source>
</evidence>
<dbReference type="AlphaFoldDB" id="A0A7S7RQ57"/>
<dbReference type="InterPro" id="IPR024951">
    <property type="entry name" value="Sulfurylase_cat_dom"/>
</dbReference>
<comment type="pathway">
    <text evidence="1">Sulfur metabolism; hydrogen sulfide biosynthesis; sulfite from sulfate: step 1/3.</text>
</comment>
<evidence type="ECO:0000313" key="4">
    <source>
        <dbReference type="EMBL" id="QOY54105.1"/>
    </source>
</evidence>
<dbReference type="Pfam" id="PF14306">
    <property type="entry name" value="PUA_2"/>
    <property type="match status" value="1"/>
</dbReference>
<feature type="domain" description="ATP-sulfurylase PUA-like" evidence="3">
    <location>
        <begin position="6"/>
        <end position="140"/>
    </location>
</feature>
<dbReference type="KEGG" id="smas:HUE87_09470"/>
<dbReference type="InterPro" id="IPR025980">
    <property type="entry name" value="ATP-Sase_PUA-like_dom"/>
</dbReference>
<dbReference type="PANTHER" id="PTHR43509:SF1">
    <property type="entry name" value="SULFATE ADENYLYLTRANSFERASE"/>
    <property type="match status" value="1"/>
</dbReference>
<dbReference type="InterPro" id="IPR015947">
    <property type="entry name" value="PUA-like_sf"/>
</dbReference>
<name>A0A7S7RQ57_9BACT</name>
<dbReference type="Pfam" id="PF01747">
    <property type="entry name" value="ATP-sulfurylase"/>
    <property type="match status" value="1"/>
</dbReference>
<keyword evidence="5" id="KW-1185">Reference proteome</keyword>
<dbReference type="InterPro" id="IPR014729">
    <property type="entry name" value="Rossmann-like_a/b/a_fold"/>
</dbReference>
<dbReference type="EMBL" id="CP054493">
    <property type="protein sequence ID" value="QOY54105.1"/>
    <property type="molecule type" value="Genomic_DNA"/>
</dbReference>
<keyword evidence="4" id="KW-0808">Transferase</keyword>
<proteinExistence type="predicted"/>
<organism evidence="4 5">
    <name type="scientific">Candidatus Sulfurimonas marisnigri</name>
    <dbReference type="NCBI Taxonomy" id="2740405"/>
    <lineage>
        <taxon>Bacteria</taxon>
        <taxon>Pseudomonadati</taxon>
        <taxon>Campylobacterota</taxon>
        <taxon>Epsilonproteobacteria</taxon>
        <taxon>Campylobacterales</taxon>
        <taxon>Sulfurimonadaceae</taxon>
        <taxon>Sulfurimonas</taxon>
    </lineage>
</organism>
<dbReference type="PANTHER" id="PTHR43509">
    <property type="match status" value="1"/>
</dbReference>
<keyword evidence="4" id="KW-0548">Nucleotidyltransferase</keyword>
<feature type="domain" description="Sulphate adenylyltransferase catalytic" evidence="2">
    <location>
        <begin position="150"/>
        <end position="349"/>
    </location>
</feature>
<dbReference type="Gene3D" id="3.10.400.10">
    <property type="entry name" value="Sulfate adenylyltransferase"/>
    <property type="match status" value="1"/>
</dbReference>
<gene>
    <name evidence="4" type="ORF">HUE87_09470</name>
</gene>
<reference evidence="4 5" key="1">
    <citation type="submission" date="2020-05" db="EMBL/GenBank/DDBJ databases">
        <title>Sulfurimonas marisnigri, sp. nov., and Sulfurimonas baltica, sp. nov., manganese oxide reducing chemolithoautotrophs of the class Epsilonproteobacteria isolated from the pelagic redoxclines of the Black and Baltic Seas and emended description of the genus Sulfurimonas.</title>
        <authorList>
            <person name="Henkel J.V."/>
            <person name="Laudan C."/>
            <person name="Werner J."/>
            <person name="Neu T."/>
            <person name="Plewe S."/>
            <person name="Sproer C."/>
            <person name="Bunk B."/>
            <person name="Schulz-Vogt H.N."/>
        </authorList>
    </citation>
    <scope>NUCLEOTIDE SEQUENCE [LARGE SCALE GENOMIC DNA]</scope>
    <source>
        <strain evidence="4 5">SoZ1</strain>
    </source>
</reference>
<dbReference type="Proteomes" id="UP000593836">
    <property type="component" value="Chromosome"/>
</dbReference>
<evidence type="ECO:0000259" key="2">
    <source>
        <dbReference type="Pfam" id="PF01747"/>
    </source>
</evidence>
<evidence type="ECO:0000256" key="1">
    <source>
        <dbReference type="ARBA" id="ARBA00005048"/>
    </source>
</evidence>
<dbReference type="Gene3D" id="3.40.50.620">
    <property type="entry name" value="HUPs"/>
    <property type="match status" value="1"/>
</dbReference>
<accession>A0A7S7RQ57</accession>
<dbReference type="RefSeq" id="WP_194366137.1">
    <property type="nucleotide sequence ID" value="NZ_CP054493.1"/>
</dbReference>
<sequence>MTSLRKNKTLLIDSEAASALELLKDGLLSPATSLMNSFQCKDILKTSLIDGKSFPFPFILAPSGKINEEVLKSLDAGEEIDILFDDKLFATLIVEEVFYLDPSDRIKHIYGTDDVNHPGVMATMKRLGSLAVSGKYQLINGSRNKNKQIIEKAKKQIDAKHTTALVMAANPLHRAHERLIRQALDNTDLLVIFLLKPYTESNLSYEIRKESLEFFINNFLTKNNVVVVTLENSYIFAGYNEIIIDAIVAKNYGCNRLTVGRNHAGLGMFSDSNSNKSIIDKVIGIEIEITVASEYVYCDKCTTLVSKNTCPHGQHHQISYHADSILELLELGILPPTILIRKEISAFILSKLFPNRFKNLEKLYYDILPVAGLLEEHTEKDFYLELMKLYQTTSLT</sequence>
<protein>
    <submittedName>
        <fullName evidence="4">Sulfate adenylyltransferase</fullName>
    </submittedName>
</protein>
<dbReference type="SUPFAM" id="SSF88697">
    <property type="entry name" value="PUA domain-like"/>
    <property type="match status" value="1"/>
</dbReference>
<evidence type="ECO:0000313" key="5">
    <source>
        <dbReference type="Proteomes" id="UP000593836"/>
    </source>
</evidence>